<proteinExistence type="predicted"/>
<dbReference type="OrthoDB" id="6107411at2759"/>
<protein>
    <submittedName>
        <fullName evidence="2">Uncharacterized protein</fullName>
    </submittedName>
</protein>
<gene>
    <name evidence="2" type="ORF">MCOR_26248</name>
</gene>
<name>A0A6J8C6X6_MYTCO</name>
<feature type="compositionally biased region" description="Polar residues" evidence="1">
    <location>
        <begin position="305"/>
        <end position="318"/>
    </location>
</feature>
<evidence type="ECO:0000313" key="3">
    <source>
        <dbReference type="Proteomes" id="UP000507470"/>
    </source>
</evidence>
<keyword evidence="3" id="KW-1185">Reference proteome</keyword>
<accession>A0A6J8C6X6</accession>
<sequence>MRPLNLDECWICQQQFPDQKTLKRHLASKGTHGGRLSVVCLWCFSYEKRFSRISDLKCHLDEKHPDIGPKLEKNFMSEANGYWFSVFPEDYRRLVTKVKPKGSSIAVQARSNVTSWLGKCKSIRRLRQSWVEDWANHPRDLDVVGTPRQGIREPSVESAVSEWEQDEPTISLEEDAPMEEYDPMLPSVLTLHSIQMNADGPLIALFMVRSKEMIWYRIEIDPVIRMVEKYYAVLKRKANTIRPTDISTMSQSGSPVYGEEFYIKQQMCADTLNLSPALITRIERRPDIFSSTPKSSVTKTKPTMAPNNSPLPIVPTNQSHSLTSSSSEPTSSASKPPSSASKPTSSTTKPSVLITKPSSLITKLSSLTTKPSSLTTKPSASTTKPTSSASEPSYSSSRSESSTNKPSTTNVHHKDTYSLPVVLPPSTDLTTAEETPTQKKAREILTLGSMPAIPPARRDWKSTSIRIPTGTTYLE</sequence>
<reference evidence="2 3" key="1">
    <citation type="submission" date="2020-06" db="EMBL/GenBank/DDBJ databases">
        <authorList>
            <person name="Li R."/>
            <person name="Bekaert M."/>
        </authorList>
    </citation>
    <scope>NUCLEOTIDE SEQUENCE [LARGE SCALE GENOMIC DNA]</scope>
    <source>
        <strain evidence="3">wild</strain>
    </source>
</reference>
<dbReference type="EMBL" id="CACVKT020004679">
    <property type="protein sequence ID" value="CAC5391226.1"/>
    <property type="molecule type" value="Genomic_DNA"/>
</dbReference>
<organism evidence="2 3">
    <name type="scientific">Mytilus coruscus</name>
    <name type="common">Sea mussel</name>
    <dbReference type="NCBI Taxonomy" id="42192"/>
    <lineage>
        <taxon>Eukaryota</taxon>
        <taxon>Metazoa</taxon>
        <taxon>Spiralia</taxon>
        <taxon>Lophotrochozoa</taxon>
        <taxon>Mollusca</taxon>
        <taxon>Bivalvia</taxon>
        <taxon>Autobranchia</taxon>
        <taxon>Pteriomorphia</taxon>
        <taxon>Mytilida</taxon>
        <taxon>Mytiloidea</taxon>
        <taxon>Mytilidae</taxon>
        <taxon>Mytilinae</taxon>
        <taxon>Mytilus</taxon>
    </lineage>
</organism>
<feature type="compositionally biased region" description="Low complexity" evidence="1">
    <location>
        <begin position="290"/>
        <end position="303"/>
    </location>
</feature>
<feature type="region of interest" description="Disordered" evidence="1">
    <location>
        <begin position="289"/>
        <end position="439"/>
    </location>
</feature>
<evidence type="ECO:0000256" key="1">
    <source>
        <dbReference type="SAM" id="MobiDB-lite"/>
    </source>
</evidence>
<dbReference type="AlphaFoldDB" id="A0A6J8C6X6"/>
<dbReference type="Gene3D" id="3.30.160.60">
    <property type="entry name" value="Classic Zinc Finger"/>
    <property type="match status" value="1"/>
</dbReference>
<evidence type="ECO:0000313" key="2">
    <source>
        <dbReference type="EMBL" id="CAC5391226.1"/>
    </source>
</evidence>
<feature type="compositionally biased region" description="Low complexity" evidence="1">
    <location>
        <begin position="319"/>
        <end position="408"/>
    </location>
</feature>
<dbReference type="Proteomes" id="UP000507470">
    <property type="component" value="Unassembled WGS sequence"/>
</dbReference>